<dbReference type="Pfam" id="PF05025">
    <property type="entry name" value="RbsD_FucU"/>
    <property type="match status" value="1"/>
</dbReference>
<evidence type="ECO:0000256" key="3">
    <source>
        <dbReference type="ARBA" id="ARBA00022490"/>
    </source>
</evidence>
<dbReference type="NCBIfam" id="NF008761">
    <property type="entry name" value="PRK11797.1"/>
    <property type="match status" value="1"/>
</dbReference>
<dbReference type="Gene3D" id="3.40.1650.10">
    <property type="entry name" value="RbsD-like domain"/>
    <property type="match status" value="1"/>
</dbReference>
<evidence type="ECO:0000313" key="6">
    <source>
        <dbReference type="EMBL" id="TBL75108.1"/>
    </source>
</evidence>
<dbReference type="SUPFAM" id="SSF102546">
    <property type="entry name" value="RbsD-like"/>
    <property type="match status" value="1"/>
</dbReference>
<dbReference type="InterPro" id="IPR007721">
    <property type="entry name" value="RbsD_FucU"/>
</dbReference>
<accession>A0A4Q9DPF7</accession>
<dbReference type="RefSeq" id="WP_131016003.1">
    <property type="nucleotide sequence ID" value="NZ_SIRE01000018.1"/>
</dbReference>
<gene>
    <name evidence="6" type="ORF">EYB31_24165</name>
</gene>
<evidence type="ECO:0000256" key="2">
    <source>
        <dbReference type="ARBA" id="ARBA00012862"/>
    </source>
</evidence>
<dbReference type="GO" id="GO:0048029">
    <property type="term" value="F:monosaccharide binding"/>
    <property type="evidence" value="ECO:0007669"/>
    <property type="project" value="InterPro"/>
</dbReference>
<dbReference type="EMBL" id="SIRE01000018">
    <property type="protein sequence ID" value="TBL75108.1"/>
    <property type="molecule type" value="Genomic_DNA"/>
</dbReference>
<dbReference type="GO" id="GO:0016872">
    <property type="term" value="F:intramolecular lyase activity"/>
    <property type="evidence" value="ECO:0007669"/>
    <property type="project" value="InterPro"/>
</dbReference>
<dbReference type="EC" id="5.4.99.62" evidence="2"/>
<sequence length="128" mass="14097">MKRGGILHPALNRILAETGHTDILTVCDRGFPVPAGPERLDLALVDGIPTVVDVLRAVHSEFVIDRIIVTDEMIEASPERYAELQTLFPDVRLVAVSHQRFKEICPESRAVIRTGDVVPYANVMIVSG</sequence>
<reference evidence="6 7" key="1">
    <citation type="submission" date="2019-02" db="EMBL/GenBank/DDBJ databases">
        <title>Paenibacillus sp. nov., isolated from surface-sterilized tissue of Thalictrum simplex L.</title>
        <authorList>
            <person name="Tuo L."/>
        </authorList>
    </citation>
    <scope>NUCLEOTIDE SEQUENCE [LARGE SCALE GENOMIC DNA]</scope>
    <source>
        <strain evidence="6 7">N2SHLJ1</strain>
    </source>
</reference>
<proteinExistence type="predicted"/>
<keyword evidence="5" id="KW-0119">Carbohydrate metabolism</keyword>
<evidence type="ECO:0000256" key="4">
    <source>
        <dbReference type="ARBA" id="ARBA00023235"/>
    </source>
</evidence>
<dbReference type="PANTHER" id="PTHR37831">
    <property type="entry name" value="D-RIBOSE PYRANASE"/>
    <property type="match status" value="1"/>
</dbReference>
<keyword evidence="7" id="KW-1185">Reference proteome</keyword>
<organism evidence="6 7">
    <name type="scientific">Paenibacillus thalictri</name>
    <dbReference type="NCBI Taxonomy" id="2527873"/>
    <lineage>
        <taxon>Bacteria</taxon>
        <taxon>Bacillati</taxon>
        <taxon>Bacillota</taxon>
        <taxon>Bacilli</taxon>
        <taxon>Bacillales</taxon>
        <taxon>Paenibacillaceae</taxon>
        <taxon>Paenibacillus</taxon>
    </lineage>
</organism>
<dbReference type="GO" id="GO:0019303">
    <property type="term" value="P:D-ribose catabolic process"/>
    <property type="evidence" value="ECO:0007669"/>
    <property type="project" value="TreeGrafter"/>
</dbReference>
<dbReference type="GO" id="GO:0005829">
    <property type="term" value="C:cytosol"/>
    <property type="evidence" value="ECO:0007669"/>
    <property type="project" value="TreeGrafter"/>
</dbReference>
<evidence type="ECO:0000256" key="5">
    <source>
        <dbReference type="ARBA" id="ARBA00023277"/>
    </source>
</evidence>
<dbReference type="Proteomes" id="UP000293142">
    <property type="component" value="Unassembled WGS sequence"/>
</dbReference>
<comment type="catalytic activity">
    <reaction evidence="1">
        <text>beta-D-ribopyranose = beta-D-ribofuranose</text>
        <dbReference type="Rhea" id="RHEA:25432"/>
        <dbReference type="ChEBI" id="CHEBI:27476"/>
        <dbReference type="ChEBI" id="CHEBI:47002"/>
        <dbReference type="EC" id="5.4.99.62"/>
    </reaction>
</comment>
<keyword evidence="3" id="KW-0963">Cytoplasm</keyword>
<keyword evidence="4 6" id="KW-0413">Isomerase</keyword>
<dbReference type="InterPro" id="IPR023750">
    <property type="entry name" value="RbsD-like_sf"/>
</dbReference>
<dbReference type="InterPro" id="IPR023064">
    <property type="entry name" value="D-ribose_pyranase"/>
</dbReference>
<protein>
    <recommendedName>
        <fullName evidence="2">D-ribose pyranase</fullName>
        <ecNumber evidence="2">5.4.99.62</ecNumber>
    </recommendedName>
</protein>
<dbReference type="GO" id="GO:0062193">
    <property type="term" value="F:D-ribose pyranase activity"/>
    <property type="evidence" value="ECO:0007669"/>
    <property type="project" value="UniProtKB-EC"/>
</dbReference>
<evidence type="ECO:0000256" key="1">
    <source>
        <dbReference type="ARBA" id="ARBA00000223"/>
    </source>
</evidence>
<dbReference type="OrthoDB" id="9805009at2"/>
<evidence type="ECO:0000313" key="7">
    <source>
        <dbReference type="Proteomes" id="UP000293142"/>
    </source>
</evidence>
<dbReference type="AlphaFoldDB" id="A0A4Q9DPF7"/>
<name>A0A4Q9DPF7_9BACL</name>
<dbReference type="PANTHER" id="PTHR37831:SF1">
    <property type="entry name" value="D-RIBOSE PYRANASE"/>
    <property type="match status" value="1"/>
</dbReference>
<comment type="caution">
    <text evidence="6">The sequence shown here is derived from an EMBL/GenBank/DDBJ whole genome shotgun (WGS) entry which is preliminary data.</text>
</comment>